<accession>A0A0D1ZZL3</accession>
<dbReference type="EMBL" id="KN847577">
    <property type="protein sequence ID" value="KIV99474.1"/>
    <property type="molecule type" value="Genomic_DNA"/>
</dbReference>
<dbReference type="InParanoid" id="A0A0D1ZZL3"/>
<dbReference type="Pfam" id="PF13671">
    <property type="entry name" value="AAA_33"/>
    <property type="match status" value="1"/>
</dbReference>
<evidence type="ECO:0000313" key="2">
    <source>
        <dbReference type="Proteomes" id="UP000053259"/>
    </source>
</evidence>
<dbReference type="VEuPathDB" id="FungiDB:PV09_08894"/>
<organism evidence="1 2">
    <name type="scientific">Verruconis gallopava</name>
    <dbReference type="NCBI Taxonomy" id="253628"/>
    <lineage>
        <taxon>Eukaryota</taxon>
        <taxon>Fungi</taxon>
        <taxon>Dikarya</taxon>
        <taxon>Ascomycota</taxon>
        <taxon>Pezizomycotina</taxon>
        <taxon>Dothideomycetes</taxon>
        <taxon>Pleosporomycetidae</taxon>
        <taxon>Venturiales</taxon>
        <taxon>Sympoventuriaceae</taxon>
        <taxon>Verruconis</taxon>
    </lineage>
</organism>
<name>A0A0D1ZZL3_9PEZI</name>
<gene>
    <name evidence="1" type="ORF">PV09_08894</name>
</gene>
<evidence type="ECO:0008006" key="3">
    <source>
        <dbReference type="Google" id="ProtNLM"/>
    </source>
</evidence>
<dbReference type="RefSeq" id="XP_016209344.1">
    <property type="nucleotide sequence ID" value="XM_016362869.1"/>
</dbReference>
<protein>
    <recommendedName>
        <fullName evidence="3">Zeta toxin domain-containing protein</fullName>
    </recommendedName>
</protein>
<evidence type="ECO:0000313" key="1">
    <source>
        <dbReference type="EMBL" id="KIV99474.1"/>
    </source>
</evidence>
<proteinExistence type="predicted"/>
<reference evidence="1 2" key="1">
    <citation type="submission" date="2015-01" db="EMBL/GenBank/DDBJ databases">
        <title>The Genome Sequence of Ochroconis gallopava CBS43764.</title>
        <authorList>
            <consortium name="The Broad Institute Genomics Platform"/>
            <person name="Cuomo C."/>
            <person name="de Hoog S."/>
            <person name="Gorbushina A."/>
            <person name="Stielow B."/>
            <person name="Teixiera M."/>
            <person name="Abouelleil A."/>
            <person name="Chapman S.B."/>
            <person name="Priest M."/>
            <person name="Young S.K."/>
            <person name="Wortman J."/>
            <person name="Nusbaum C."/>
            <person name="Birren B."/>
        </authorList>
    </citation>
    <scope>NUCLEOTIDE SEQUENCE [LARGE SCALE GENOMIC DNA]</scope>
    <source>
        <strain evidence="1 2">CBS 43764</strain>
    </source>
</reference>
<dbReference type="GeneID" id="27316867"/>
<dbReference type="Proteomes" id="UP000053259">
    <property type="component" value="Unassembled WGS sequence"/>
</dbReference>
<keyword evidence="2" id="KW-1185">Reference proteome</keyword>
<dbReference type="Gene3D" id="3.40.50.300">
    <property type="entry name" value="P-loop containing nucleotide triphosphate hydrolases"/>
    <property type="match status" value="1"/>
</dbReference>
<sequence>METSVSVMLDQLHEFLTTPADGSRVVMMCGIAGAGKSTLAKAITKQYPGFHRLSIDQLVFEARGICGVDYPRREYQALLDDAEALLEEKFVELLKQKEDVVLDRSFWARKDRERCYELLRRHGAGGRHQLVYLQARKEFLWQRIQTRAKEAKGADNALDISERLLDRYCSGFEAPTPDENPMIVETETSKFQFERD</sequence>
<dbReference type="HOGENOM" id="CLU_105030_0_1_1"/>
<dbReference type="SUPFAM" id="SSF52540">
    <property type="entry name" value="P-loop containing nucleoside triphosphate hydrolases"/>
    <property type="match status" value="1"/>
</dbReference>
<dbReference type="AlphaFoldDB" id="A0A0D1ZZL3"/>
<dbReference type="InterPro" id="IPR027417">
    <property type="entry name" value="P-loop_NTPase"/>
</dbReference>